<dbReference type="Pfam" id="PF14775">
    <property type="entry name" value="NYD-SP28_assoc"/>
    <property type="match status" value="1"/>
</dbReference>
<feature type="compositionally biased region" description="Basic and acidic residues" evidence="11">
    <location>
        <begin position="1"/>
        <end position="11"/>
    </location>
</feature>
<evidence type="ECO:0000256" key="5">
    <source>
        <dbReference type="ARBA" id="ARBA00023054"/>
    </source>
</evidence>
<comment type="caution">
    <text evidence="14">The sequence shown here is derived from an EMBL/GenBank/DDBJ whole genome shotgun (WGS) entry which is preliminary data.</text>
</comment>
<name>A0AAD8ZSU2_9TELE</name>
<dbReference type="PANTHER" id="PTHR21625:SF1">
    <property type="entry name" value="DYNEIN REGULATORY COMPLEX PROTEIN 1"/>
    <property type="match status" value="1"/>
</dbReference>
<evidence type="ECO:0000259" key="12">
    <source>
        <dbReference type="Pfam" id="PF14772"/>
    </source>
</evidence>
<dbReference type="InterPro" id="IPR039505">
    <property type="entry name" value="DRC1/2_N"/>
</dbReference>
<feature type="domain" description="Dynein regulatory complex protein 1 C-terminal" evidence="13">
    <location>
        <begin position="556"/>
        <end position="584"/>
    </location>
</feature>
<dbReference type="GO" id="GO:0003352">
    <property type="term" value="P:regulation of cilium movement"/>
    <property type="evidence" value="ECO:0007669"/>
    <property type="project" value="TreeGrafter"/>
</dbReference>
<evidence type="ECO:0000256" key="6">
    <source>
        <dbReference type="ARBA" id="ARBA00023069"/>
    </source>
</evidence>
<comment type="function">
    <text evidence="9">Component of the nexin-dynein regulatory complex (N-DRC) a key regulator of ciliary/flagellar motility which maintains the alignment and integrity of the distal axoneme and regulates microtubule sliding in motile axonemes. Plays a critical role in the assembly of N-DRC and also stabilizes the assembly of multiple inner dynein arms and radial spokes. Coassembles with CCDC65/DRC2 to form a central scaffold needed for assembly of the N-DRC and its attachment to the outer doublet microtubules.</text>
</comment>
<keyword evidence="7" id="KW-0966">Cell projection</keyword>
<dbReference type="EMBL" id="JAROKS010000003">
    <property type="protein sequence ID" value="KAK1804808.1"/>
    <property type="molecule type" value="Genomic_DNA"/>
</dbReference>
<keyword evidence="15" id="KW-1185">Reference proteome</keyword>
<dbReference type="AlphaFoldDB" id="A0AAD8ZSU2"/>
<gene>
    <name evidence="14" type="ORF">P4O66_003650</name>
</gene>
<evidence type="ECO:0000259" key="13">
    <source>
        <dbReference type="Pfam" id="PF14775"/>
    </source>
</evidence>
<sequence length="588" mass="68134">MSPSTGDHRENTTITTASPADMSSGVPQLVRMAKLQADGTELVTNILVAADFRESKRRAEMEEARRLRIEKLENEAKSSLEKFEEITQKWTVAKAKQIPQDLRDALISQQILCGQLLEDKNKVIIELQQELKASDDRYVKDLKKHTEEVDLMIERLQEQIISLKKSYREELDLVESTFDEERRTLLADNRMKWEQQRQRQSDRELELLLQRMQQVEEHELQLQRLRLDNTKECNTIKAKLEMDVQILEQQLQKMKATCQLNQEKLEYNFQVLKKRDEENIITKSQQKRKITRMQDILNNLKTKCSNQEKQSREENQSLTDDYKRIMQQYKDMQRKMRHFAAVDAKRLEDVWLMNEAEAKALVRQALEIDRLIHEQQLGLAWTPPPLTVMEQSGPVQPRNRIQPSARQAAAQALVRREAAGEERELEEQTDGNTVEVPGGPESTGGRMDQKTVKRLLELLCDEMGFLIESKLLKLLLPLEKDERSLIKLDSIFSHSSVSNQGETAEQKDSDLIHPNDVLRALRAFTALYCKPRDISSRQLSGIPELEGRDDSEDGACWESLATVVPEPKLKVWSMLEAALEKYQHIEVT</sequence>
<evidence type="ECO:0000256" key="7">
    <source>
        <dbReference type="ARBA" id="ARBA00023273"/>
    </source>
</evidence>
<dbReference type="Proteomes" id="UP001239994">
    <property type="component" value="Unassembled WGS sequence"/>
</dbReference>
<keyword evidence="6" id="KW-0969">Cilium</keyword>
<organism evidence="14 15">
    <name type="scientific">Electrophorus voltai</name>
    <dbReference type="NCBI Taxonomy" id="2609070"/>
    <lineage>
        <taxon>Eukaryota</taxon>
        <taxon>Metazoa</taxon>
        <taxon>Chordata</taxon>
        <taxon>Craniata</taxon>
        <taxon>Vertebrata</taxon>
        <taxon>Euteleostomi</taxon>
        <taxon>Actinopterygii</taxon>
        <taxon>Neopterygii</taxon>
        <taxon>Teleostei</taxon>
        <taxon>Ostariophysi</taxon>
        <taxon>Gymnotiformes</taxon>
        <taxon>Gymnotoidei</taxon>
        <taxon>Gymnotidae</taxon>
        <taxon>Electrophorus</taxon>
    </lineage>
</organism>
<proteinExistence type="inferred from homology"/>
<dbReference type="InterPro" id="IPR039750">
    <property type="entry name" value="DRC1/DRC2"/>
</dbReference>
<dbReference type="GO" id="GO:0060285">
    <property type="term" value="P:cilium-dependent cell motility"/>
    <property type="evidence" value="ECO:0007669"/>
    <property type="project" value="TreeGrafter"/>
</dbReference>
<evidence type="ECO:0000313" key="15">
    <source>
        <dbReference type="Proteomes" id="UP001239994"/>
    </source>
</evidence>
<evidence type="ECO:0000256" key="10">
    <source>
        <dbReference type="SAM" id="Coils"/>
    </source>
</evidence>
<evidence type="ECO:0000256" key="1">
    <source>
        <dbReference type="ARBA" id="ARBA00004611"/>
    </source>
</evidence>
<feature type="region of interest" description="Disordered" evidence="11">
    <location>
        <begin position="417"/>
        <end position="447"/>
    </location>
</feature>
<accession>A0AAD8ZSU2</accession>
<evidence type="ECO:0000256" key="9">
    <source>
        <dbReference type="ARBA" id="ARBA00046115"/>
    </source>
</evidence>
<feature type="domain" description="Dynein regulatory complex protein 1/2 N-terminal" evidence="12">
    <location>
        <begin position="48"/>
        <end position="149"/>
    </location>
</feature>
<feature type="coiled-coil region" evidence="10">
    <location>
        <begin position="117"/>
        <end position="335"/>
    </location>
</feature>
<protein>
    <recommendedName>
        <fullName evidence="3">Dynein regulatory complex protein 1</fullName>
    </recommendedName>
    <alternativeName>
        <fullName evidence="8">Coiled-coil domain-containing protein 164</fullName>
    </alternativeName>
</protein>
<comment type="similarity">
    <text evidence="2">Belongs to the DRC1 family.</text>
</comment>
<feature type="region of interest" description="Disordered" evidence="11">
    <location>
        <begin position="1"/>
        <end position="23"/>
    </location>
</feature>
<dbReference type="GO" id="GO:0005858">
    <property type="term" value="C:axonemal dynein complex"/>
    <property type="evidence" value="ECO:0007669"/>
    <property type="project" value="InterPro"/>
</dbReference>
<keyword evidence="5 10" id="KW-0175">Coiled coil</keyword>
<evidence type="ECO:0000256" key="4">
    <source>
        <dbReference type="ARBA" id="ARBA00022846"/>
    </source>
</evidence>
<dbReference type="Pfam" id="PF14772">
    <property type="entry name" value="NYD-SP28"/>
    <property type="match status" value="1"/>
</dbReference>
<comment type="subcellular location">
    <subcellularLocation>
        <location evidence="1">Cytoplasm</location>
        <location evidence="1">Cytoskeleton</location>
        <location evidence="1">Flagellum axoneme</location>
    </subcellularLocation>
</comment>
<keyword evidence="4" id="KW-0282">Flagellum</keyword>
<dbReference type="InterPro" id="IPR029440">
    <property type="entry name" value="DRC1_C"/>
</dbReference>
<evidence type="ECO:0000256" key="11">
    <source>
        <dbReference type="SAM" id="MobiDB-lite"/>
    </source>
</evidence>
<evidence type="ECO:0000256" key="2">
    <source>
        <dbReference type="ARBA" id="ARBA00009688"/>
    </source>
</evidence>
<dbReference type="GO" id="GO:0070286">
    <property type="term" value="P:axonemal dynein complex assembly"/>
    <property type="evidence" value="ECO:0007669"/>
    <property type="project" value="InterPro"/>
</dbReference>
<evidence type="ECO:0000256" key="8">
    <source>
        <dbReference type="ARBA" id="ARBA00031554"/>
    </source>
</evidence>
<reference evidence="14" key="1">
    <citation type="submission" date="2023-03" db="EMBL/GenBank/DDBJ databases">
        <title>Electrophorus voltai genome.</title>
        <authorList>
            <person name="Bian C."/>
        </authorList>
    </citation>
    <scope>NUCLEOTIDE SEQUENCE</scope>
    <source>
        <strain evidence="14">CB-2022</strain>
        <tissue evidence="14">Muscle</tissue>
    </source>
</reference>
<evidence type="ECO:0000256" key="3">
    <source>
        <dbReference type="ARBA" id="ARBA00013815"/>
    </source>
</evidence>
<dbReference type="PANTHER" id="PTHR21625">
    <property type="entry name" value="NYD-SP28 PROTEIN"/>
    <property type="match status" value="1"/>
</dbReference>
<evidence type="ECO:0000313" key="14">
    <source>
        <dbReference type="EMBL" id="KAK1804808.1"/>
    </source>
</evidence>